<dbReference type="EMBL" id="BAABID010000018">
    <property type="protein sequence ID" value="GAA4735528.1"/>
    <property type="molecule type" value="Genomic_DNA"/>
</dbReference>
<accession>A0ABP8YRS4</accession>
<organism evidence="5 6">
    <name type="scientific">Isoptericola chiayiensis</name>
    <dbReference type="NCBI Taxonomy" id="579446"/>
    <lineage>
        <taxon>Bacteria</taxon>
        <taxon>Bacillati</taxon>
        <taxon>Actinomycetota</taxon>
        <taxon>Actinomycetes</taxon>
        <taxon>Micrococcales</taxon>
        <taxon>Promicromonosporaceae</taxon>
        <taxon>Isoptericola</taxon>
    </lineage>
</organism>
<name>A0ABP8YRS4_9MICO</name>
<dbReference type="Gene3D" id="3.40.50.2300">
    <property type="match status" value="2"/>
</dbReference>
<dbReference type="PANTHER" id="PTHR30146">
    <property type="entry name" value="LACI-RELATED TRANSCRIPTIONAL REPRESSOR"/>
    <property type="match status" value="1"/>
</dbReference>
<dbReference type="PROSITE" id="PS00356">
    <property type="entry name" value="HTH_LACI_1"/>
    <property type="match status" value="1"/>
</dbReference>
<dbReference type="Pfam" id="PF13377">
    <property type="entry name" value="Peripla_BP_3"/>
    <property type="match status" value="1"/>
</dbReference>
<comment type="caution">
    <text evidence="5">The sequence shown here is derived from an EMBL/GenBank/DDBJ whole genome shotgun (WGS) entry which is preliminary data.</text>
</comment>
<keyword evidence="6" id="KW-1185">Reference proteome</keyword>
<dbReference type="CDD" id="cd01392">
    <property type="entry name" value="HTH_LacI"/>
    <property type="match status" value="1"/>
</dbReference>
<dbReference type="SUPFAM" id="SSF47413">
    <property type="entry name" value="lambda repressor-like DNA-binding domains"/>
    <property type="match status" value="1"/>
</dbReference>
<dbReference type="RefSeq" id="WP_172152647.1">
    <property type="nucleotide sequence ID" value="NZ_BAABID010000018.1"/>
</dbReference>
<feature type="domain" description="HTH lacI-type" evidence="4">
    <location>
        <begin position="1"/>
        <end position="53"/>
    </location>
</feature>
<protein>
    <submittedName>
        <fullName evidence="5">LacI family DNA-binding transcriptional regulator</fullName>
    </submittedName>
</protein>
<dbReference type="SMART" id="SM00354">
    <property type="entry name" value="HTH_LACI"/>
    <property type="match status" value="1"/>
</dbReference>
<proteinExistence type="predicted"/>
<keyword evidence="3" id="KW-0804">Transcription</keyword>
<keyword evidence="2 5" id="KW-0238">DNA-binding</keyword>
<dbReference type="PANTHER" id="PTHR30146:SF109">
    <property type="entry name" value="HTH-TYPE TRANSCRIPTIONAL REGULATOR GALS"/>
    <property type="match status" value="1"/>
</dbReference>
<dbReference type="Proteomes" id="UP001500956">
    <property type="component" value="Unassembled WGS sequence"/>
</dbReference>
<dbReference type="CDD" id="cd01574">
    <property type="entry name" value="PBP1_LacI"/>
    <property type="match status" value="1"/>
</dbReference>
<dbReference type="Gene3D" id="1.10.260.40">
    <property type="entry name" value="lambda repressor-like DNA-binding domains"/>
    <property type="match status" value="1"/>
</dbReference>
<dbReference type="SUPFAM" id="SSF53822">
    <property type="entry name" value="Periplasmic binding protein-like I"/>
    <property type="match status" value="1"/>
</dbReference>
<dbReference type="GO" id="GO:0003677">
    <property type="term" value="F:DNA binding"/>
    <property type="evidence" value="ECO:0007669"/>
    <property type="project" value="UniProtKB-KW"/>
</dbReference>
<evidence type="ECO:0000256" key="1">
    <source>
        <dbReference type="ARBA" id="ARBA00023015"/>
    </source>
</evidence>
<evidence type="ECO:0000313" key="5">
    <source>
        <dbReference type="EMBL" id="GAA4735528.1"/>
    </source>
</evidence>
<evidence type="ECO:0000256" key="3">
    <source>
        <dbReference type="ARBA" id="ARBA00023163"/>
    </source>
</evidence>
<dbReference type="InterPro" id="IPR000843">
    <property type="entry name" value="HTH_LacI"/>
</dbReference>
<dbReference type="InterPro" id="IPR010982">
    <property type="entry name" value="Lambda_DNA-bd_dom_sf"/>
</dbReference>
<dbReference type="Pfam" id="PF00356">
    <property type="entry name" value="LacI"/>
    <property type="match status" value="1"/>
</dbReference>
<sequence length="339" mass="35441">MADVARVAGVSHQTVSRVLNEHPSVRPETRERVLAAIDELGYRRNSAARALVTSRSATLGVVTTGSALFGPTSTLIAVEEAARDRGYFVSVATLRTYDTAAMHAAMEHFMAQGVDGIVVIAPHADVAAAVESFRAPVPVVVVAALDDASPDHGDGSPSATVSLAVDQRSGARQATELLLDLGHPDVVHVAGPQGWFDARERAAGWREALQARGLEPARPRLCSWSAADGYAAGRDLAEAVAAGEGPTAVLAGNDQLALGILRALWERGVRVPDDVSVVGFDDVEGAAYFVPPLTTVRQPFAELGSRAVAMVVASLAGEPVAAQRIMPELVVRSSTAPPR</sequence>
<gene>
    <name evidence="5" type="ORF">GCM10023216_30550</name>
</gene>
<evidence type="ECO:0000313" key="6">
    <source>
        <dbReference type="Proteomes" id="UP001500956"/>
    </source>
</evidence>
<dbReference type="InterPro" id="IPR028082">
    <property type="entry name" value="Peripla_BP_I"/>
</dbReference>
<dbReference type="InterPro" id="IPR046335">
    <property type="entry name" value="LacI/GalR-like_sensor"/>
</dbReference>
<reference evidence="6" key="1">
    <citation type="journal article" date="2019" name="Int. J. Syst. Evol. Microbiol.">
        <title>The Global Catalogue of Microorganisms (GCM) 10K type strain sequencing project: providing services to taxonomists for standard genome sequencing and annotation.</title>
        <authorList>
            <consortium name="The Broad Institute Genomics Platform"/>
            <consortium name="The Broad Institute Genome Sequencing Center for Infectious Disease"/>
            <person name="Wu L."/>
            <person name="Ma J."/>
        </authorList>
    </citation>
    <scope>NUCLEOTIDE SEQUENCE [LARGE SCALE GENOMIC DNA]</scope>
    <source>
        <strain evidence="6">JCM 18063</strain>
    </source>
</reference>
<evidence type="ECO:0000259" key="4">
    <source>
        <dbReference type="PROSITE" id="PS50932"/>
    </source>
</evidence>
<keyword evidence="1" id="KW-0805">Transcription regulation</keyword>
<evidence type="ECO:0000256" key="2">
    <source>
        <dbReference type="ARBA" id="ARBA00023125"/>
    </source>
</evidence>
<dbReference type="PROSITE" id="PS50932">
    <property type="entry name" value="HTH_LACI_2"/>
    <property type="match status" value="1"/>
</dbReference>